<reference evidence="2 3" key="1">
    <citation type="submission" date="2024-11" db="EMBL/GenBank/DDBJ databases">
        <title>Adaptive evolution of stress response genes in parasites aligns with host niche diversity.</title>
        <authorList>
            <person name="Hahn C."/>
            <person name="Resl P."/>
        </authorList>
    </citation>
    <scope>NUCLEOTIDE SEQUENCE [LARGE SCALE GENOMIC DNA]</scope>
    <source>
        <strain evidence="2">EGGRZ-B1_66</strain>
        <tissue evidence="2">Body</tissue>
    </source>
</reference>
<accession>A0ABD2PR96</accession>
<name>A0ABD2PR96_9PLAT</name>
<dbReference type="EMBL" id="JBJKFK010003949">
    <property type="protein sequence ID" value="KAL3309412.1"/>
    <property type="molecule type" value="Genomic_DNA"/>
</dbReference>
<sequence length="88" mass="9913">MRVNLVQQEVVGEIRLLLRAHSASTNKRESWPASQRASELKQQQDGKERAIYVLVTQRQFLCEAPLMGGGKVKETGCVECKQEINAIM</sequence>
<keyword evidence="3" id="KW-1185">Reference proteome</keyword>
<evidence type="ECO:0000313" key="3">
    <source>
        <dbReference type="Proteomes" id="UP001626550"/>
    </source>
</evidence>
<dbReference type="Proteomes" id="UP001626550">
    <property type="component" value="Unassembled WGS sequence"/>
</dbReference>
<dbReference type="AlphaFoldDB" id="A0ABD2PR96"/>
<protein>
    <submittedName>
        <fullName evidence="2">Uncharacterized protein</fullName>
    </submittedName>
</protein>
<feature type="region of interest" description="Disordered" evidence="1">
    <location>
        <begin position="22"/>
        <end position="44"/>
    </location>
</feature>
<gene>
    <name evidence="2" type="ORF">Ciccas_012044</name>
</gene>
<evidence type="ECO:0000313" key="2">
    <source>
        <dbReference type="EMBL" id="KAL3309412.1"/>
    </source>
</evidence>
<comment type="caution">
    <text evidence="2">The sequence shown here is derived from an EMBL/GenBank/DDBJ whole genome shotgun (WGS) entry which is preliminary data.</text>
</comment>
<evidence type="ECO:0000256" key="1">
    <source>
        <dbReference type="SAM" id="MobiDB-lite"/>
    </source>
</evidence>
<proteinExistence type="predicted"/>
<organism evidence="2 3">
    <name type="scientific">Cichlidogyrus casuarinus</name>
    <dbReference type="NCBI Taxonomy" id="1844966"/>
    <lineage>
        <taxon>Eukaryota</taxon>
        <taxon>Metazoa</taxon>
        <taxon>Spiralia</taxon>
        <taxon>Lophotrochozoa</taxon>
        <taxon>Platyhelminthes</taxon>
        <taxon>Monogenea</taxon>
        <taxon>Monopisthocotylea</taxon>
        <taxon>Dactylogyridea</taxon>
        <taxon>Ancyrocephalidae</taxon>
        <taxon>Cichlidogyrus</taxon>
    </lineage>
</organism>